<proteinExistence type="predicted"/>
<protein>
    <submittedName>
        <fullName evidence="2">Uncharacterized protein</fullName>
    </submittedName>
</protein>
<feature type="region of interest" description="Disordered" evidence="1">
    <location>
        <begin position="26"/>
        <end position="62"/>
    </location>
</feature>
<gene>
    <name evidence="2" type="ORF">WN50_03640</name>
</gene>
<dbReference type="AlphaFoldDB" id="A0A0F5YL51"/>
<dbReference type="Proteomes" id="UP000033607">
    <property type="component" value="Unassembled WGS sequence"/>
</dbReference>
<dbReference type="EMBL" id="LATL02000238">
    <property type="protein sequence ID" value="KKD39392.1"/>
    <property type="molecule type" value="Genomic_DNA"/>
</dbReference>
<accession>A0A0F5YL51</accession>
<evidence type="ECO:0000313" key="3">
    <source>
        <dbReference type="Proteomes" id="UP000033607"/>
    </source>
</evidence>
<evidence type="ECO:0000313" key="2">
    <source>
        <dbReference type="EMBL" id="KKD39392.1"/>
    </source>
</evidence>
<name>A0A0F5YL51_9CYAN</name>
<evidence type="ECO:0000256" key="1">
    <source>
        <dbReference type="SAM" id="MobiDB-lite"/>
    </source>
</evidence>
<organism evidence="2 3">
    <name type="scientific">Limnoraphis robusta CS-951</name>
    <dbReference type="NCBI Taxonomy" id="1637645"/>
    <lineage>
        <taxon>Bacteria</taxon>
        <taxon>Bacillati</taxon>
        <taxon>Cyanobacteriota</taxon>
        <taxon>Cyanophyceae</taxon>
        <taxon>Oscillatoriophycideae</taxon>
        <taxon>Oscillatoriales</taxon>
        <taxon>Sirenicapillariaceae</taxon>
        <taxon>Limnoraphis</taxon>
    </lineage>
</organism>
<sequence length="62" mass="7320">MKGFALKSYDAFLFFKINPKILKNKNSYSRSQETPRQETELKPLSSKDLTEKQCPNQRLRLL</sequence>
<reference evidence="2 3" key="1">
    <citation type="submission" date="2015-06" db="EMBL/GenBank/DDBJ databases">
        <title>Draft genome assembly of filamentous brackish cyanobacterium Limnoraphis robusta strain CS-951.</title>
        <authorList>
            <person name="Willis A."/>
            <person name="Parks M."/>
            <person name="Burford M.A."/>
        </authorList>
    </citation>
    <scope>NUCLEOTIDE SEQUENCE [LARGE SCALE GENOMIC DNA]</scope>
    <source>
        <strain evidence="2 3">CS-951</strain>
    </source>
</reference>
<comment type="caution">
    <text evidence="2">The sequence shown here is derived from an EMBL/GenBank/DDBJ whole genome shotgun (WGS) entry which is preliminary data.</text>
</comment>